<dbReference type="InterPro" id="IPR005094">
    <property type="entry name" value="Endonuclease_MobA/VirD2"/>
</dbReference>
<name>A0A4R3JDS9_9FIRM</name>
<keyword evidence="4" id="KW-0255">Endonuclease</keyword>
<dbReference type="AlphaFoldDB" id="A0A4R3JDS9"/>
<evidence type="ECO:0000313" key="7">
    <source>
        <dbReference type="Proteomes" id="UP000702954"/>
    </source>
</evidence>
<organism evidence="5 6">
    <name type="scientific">Faecalimonas umbilicata</name>
    <dbReference type="NCBI Taxonomy" id="1912855"/>
    <lineage>
        <taxon>Bacteria</taxon>
        <taxon>Bacillati</taxon>
        <taxon>Bacillota</taxon>
        <taxon>Clostridia</taxon>
        <taxon>Lachnospirales</taxon>
        <taxon>Lachnospiraceae</taxon>
        <taxon>Faecalimonas</taxon>
    </lineage>
</organism>
<dbReference type="Proteomes" id="UP000702954">
    <property type="component" value="Unassembled WGS sequence"/>
</dbReference>
<gene>
    <name evidence="5" type="ORF">EDD74_1297</name>
    <name evidence="4" type="ORF">FAEUMB_14100</name>
</gene>
<sequence>MAITKMMNIKTQSNLYNAIAYIMREEKTEESLWIGGNAGDNPEEVYRVMMQTKQDWGKLNGRKGYHFVISWKPGECDPEKAYQVLREFSQEYLGGEYDYVFAIHTDTDHCHGHIIFNSVNRVTGYKYRYERGDWERFIQPVTDKICLKYDLPRLEYEKEARKGMAYVQWKNGGKESFKNLIRTDIDYAVSHSTSYDEFLGSLKHFGYEIKTGITRQNGKEEEVLSLKLPGQKRAWRTKEKTLGKTYTVEAIRERIQNQKEIFIRPRCHKLKRWERQERGSMSRMVRSISGYQKLHVRDVYQIQNRYARHNLYAVNQAQIRKNLIRIQKLKEDCRYLVSMQIRSRETLLEREKALVKEELYLKQKQRVQEHVAELEPYQKVQQLEQELKEIPVWEDRFEEVLDELERLQKDLPEPMEDLEEIREKLAGIREEKRLIRQIKKIDAERKEQNLSIRHLPMPKEKAGIQKPEKRGKVWKK</sequence>
<dbReference type="GO" id="GO:0004519">
    <property type="term" value="F:endonuclease activity"/>
    <property type="evidence" value="ECO:0007669"/>
    <property type="project" value="UniProtKB-KW"/>
</dbReference>
<proteinExistence type="predicted"/>
<evidence type="ECO:0000256" key="1">
    <source>
        <dbReference type="SAM" id="Coils"/>
    </source>
</evidence>
<evidence type="ECO:0000256" key="2">
    <source>
        <dbReference type="SAM" id="MobiDB-lite"/>
    </source>
</evidence>
<reference evidence="4 7" key="1">
    <citation type="journal article" date="2018" name="Int. J. Syst. Evol. Microbiol.">
        <title>Draft Genome Sequence of Faecalimonas umbilicata JCM 30896T, an Acetate-Producing Bacterium Isolated from Human Feces.</title>
        <authorList>
            <person name="Sakamoto M."/>
            <person name="Ikeyama N."/>
            <person name="Yuki M."/>
            <person name="Ohkuma M."/>
        </authorList>
    </citation>
    <scope>NUCLEOTIDE SEQUENCE [LARGE SCALE GENOMIC DNA]</scope>
    <source>
        <strain evidence="4 7">EGH7</strain>
    </source>
</reference>
<dbReference type="RefSeq" id="WP_116441573.1">
    <property type="nucleotide sequence ID" value="NZ_BHEO01000005.1"/>
</dbReference>
<feature type="region of interest" description="Disordered" evidence="2">
    <location>
        <begin position="450"/>
        <end position="476"/>
    </location>
</feature>
<accession>A0A4R3JDS9</accession>
<keyword evidence="1" id="KW-0175">Coiled coil</keyword>
<feature type="coiled-coil region" evidence="1">
    <location>
        <begin position="390"/>
        <end position="438"/>
    </location>
</feature>
<keyword evidence="4" id="KW-0540">Nuclease</keyword>
<dbReference type="Pfam" id="PF03432">
    <property type="entry name" value="Relaxase"/>
    <property type="match status" value="1"/>
</dbReference>
<dbReference type="EMBL" id="SLZV01000029">
    <property type="protein sequence ID" value="TCS63343.1"/>
    <property type="molecule type" value="Genomic_DNA"/>
</dbReference>
<feature type="compositionally biased region" description="Basic and acidic residues" evidence="2">
    <location>
        <begin position="457"/>
        <end position="476"/>
    </location>
</feature>
<keyword evidence="4" id="KW-0378">Hydrolase</keyword>
<comment type="caution">
    <text evidence="5">The sequence shown here is derived from an EMBL/GenBank/DDBJ whole genome shotgun (WGS) entry which is preliminary data.</text>
</comment>
<keyword evidence="7" id="KW-1185">Reference proteome</keyword>
<evidence type="ECO:0000313" key="5">
    <source>
        <dbReference type="EMBL" id="TCS63343.1"/>
    </source>
</evidence>
<feature type="domain" description="MobA/VirD2-like nuclease" evidence="3">
    <location>
        <begin position="21"/>
        <end position="151"/>
    </location>
</feature>
<protein>
    <submittedName>
        <fullName evidence="4">Endonuclease</fullName>
    </submittedName>
    <submittedName>
        <fullName evidence="5">Relaxase/mobilization nuclease-like protein</fullName>
    </submittedName>
</protein>
<evidence type="ECO:0000313" key="4">
    <source>
        <dbReference type="EMBL" id="GBU04869.1"/>
    </source>
</evidence>
<evidence type="ECO:0000313" key="6">
    <source>
        <dbReference type="Proteomes" id="UP000294613"/>
    </source>
</evidence>
<reference evidence="5 6" key="2">
    <citation type="submission" date="2019-03" db="EMBL/GenBank/DDBJ databases">
        <title>Genomic Encyclopedia of Type Strains, Phase IV (KMG-IV): sequencing the most valuable type-strain genomes for metagenomic binning, comparative biology and taxonomic classification.</title>
        <authorList>
            <person name="Goeker M."/>
        </authorList>
    </citation>
    <scope>NUCLEOTIDE SEQUENCE [LARGE SCALE GENOMIC DNA]</scope>
    <source>
        <strain evidence="5 6">DSM 103426</strain>
    </source>
</reference>
<dbReference type="Proteomes" id="UP000294613">
    <property type="component" value="Unassembled WGS sequence"/>
</dbReference>
<evidence type="ECO:0000259" key="3">
    <source>
        <dbReference type="Pfam" id="PF03432"/>
    </source>
</evidence>
<dbReference type="EMBL" id="BHEO01000005">
    <property type="protein sequence ID" value="GBU04869.1"/>
    <property type="molecule type" value="Genomic_DNA"/>
</dbReference>